<sequence>MAKKRGAISPLGNTVGSQEAQQGATQVNIDSLSRQLSTEIEKSGQSVEAFLAKQFGIEAVGKSVDWELASGQKATFHELTLSYEQVKNNTFVTFDVNGRDQSLLTKESLQDLDSIQFQQFYPAVGYEVDGKIDVLDGSRRRARFLLEEGKLDQFIILVTKDALSTSDAKALAKQLQTAKEHNLREIGMQCLALKKAKADITQAELAQELGLSQAGVSKAIKAANIDSKLVALFPVTNALSHQDYSILDKVMKAFSDKASLTSFIKTIEKKLVNIQAEYSVEEQKDALLSAIKSELKIVEAKQEKDKAEVTPLAEFETKGVFARKRVKGRNFSYEFGRLSKKVQDELDEAIAKIISNNKN</sequence>
<gene>
    <name evidence="4" type="ORF">ACGRQ9_17720</name>
</gene>
<comment type="caution">
    <text evidence="4">The sequence shown here is derived from an EMBL/GenBank/DDBJ whole genome shotgun (WGS) entry which is preliminary data.</text>
</comment>
<reference evidence="4 5" key="1">
    <citation type="submission" date="2024-10" db="EMBL/GenBank/DDBJ databases">
        <authorList>
            <person name="Yibar A."/>
            <person name="Saticioglu I.B."/>
            <person name="Duman M."/>
            <person name="Ajmi N."/>
            <person name="Gurler F."/>
            <person name="Ay H."/>
            <person name="Onuk E."/>
            <person name="Guler S."/>
            <person name="Romalde J.L."/>
        </authorList>
    </citation>
    <scope>NUCLEOTIDE SEQUENCE [LARGE SCALE GENOMIC DNA]</scope>
    <source>
        <strain evidence="4 5">14-MA-B</strain>
    </source>
</reference>
<evidence type="ECO:0000256" key="2">
    <source>
        <dbReference type="SAM" id="MobiDB-lite"/>
    </source>
</evidence>
<dbReference type="InterPro" id="IPR014884">
    <property type="entry name" value="ParB_fam_C"/>
</dbReference>
<accession>A0ABW7J037</accession>
<dbReference type="Proteomes" id="UP001607151">
    <property type="component" value="Unassembled WGS sequence"/>
</dbReference>
<dbReference type="CDD" id="cd16394">
    <property type="entry name" value="sopB_N"/>
    <property type="match status" value="1"/>
</dbReference>
<evidence type="ECO:0000259" key="3">
    <source>
        <dbReference type="Pfam" id="PF08775"/>
    </source>
</evidence>
<evidence type="ECO:0000313" key="4">
    <source>
        <dbReference type="EMBL" id="MFH0267286.1"/>
    </source>
</evidence>
<protein>
    <submittedName>
        <fullName evidence="4">ParB family protein</fullName>
    </submittedName>
</protein>
<name>A0ABW7J037_9VIBR</name>
<dbReference type="PANTHER" id="PTHR38973:SF1">
    <property type="entry name" value="PLASMID PARTITION PROTEIN B"/>
    <property type="match status" value="1"/>
</dbReference>
<dbReference type="InterPro" id="IPR004437">
    <property type="entry name" value="ParB/RepB/Spo0J"/>
</dbReference>
<organism evidence="4 5">
    <name type="scientific">Vibrio rumoiensis</name>
    <dbReference type="NCBI Taxonomy" id="76258"/>
    <lineage>
        <taxon>Bacteria</taxon>
        <taxon>Pseudomonadati</taxon>
        <taxon>Pseudomonadota</taxon>
        <taxon>Gammaproteobacteria</taxon>
        <taxon>Vibrionales</taxon>
        <taxon>Vibrionaceae</taxon>
        <taxon>Vibrio</taxon>
    </lineage>
</organism>
<feature type="region of interest" description="Disordered" evidence="2">
    <location>
        <begin position="1"/>
        <end position="24"/>
    </location>
</feature>
<dbReference type="Gene3D" id="1.10.10.2830">
    <property type="match status" value="1"/>
</dbReference>
<dbReference type="PANTHER" id="PTHR38973">
    <property type="entry name" value="PLASMID PARTITIONING CONTROL PROTEIN-RELATED"/>
    <property type="match status" value="1"/>
</dbReference>
<keyword evidence="5" id="KW-1185">Reference proteome</keyword>
<keyword evidence="1" id="KW-0238">DNA-binding</keyword>
<evidence type="ECO:0000256" key="1">
    <source>
        <dbReference type="ARBA" id="ARBA00023125"/>
    </source>
</evidence>
<dbReference type="RefSeq" id="WP_394608820.1">
    <property type="nucleotide sequence ID" value="NZ_JBIHSJ010000002.1"/>
</dbReference>
<feature type="domain" description="ParB protein family C-terminal" evidence="3">
    <location>
        <begin position="233"/>
        <end position="355"/>
    </location>
</feature>
<proteinExistence type="predicted"/>
<feature type="compositionally biased region" description="Polar residues" evidence="2">
    <location>
        <begin position="11"/>
        <end position="24"/>
    </location>
</feature>
<dbReference type="NCBIfam" id="TIGR00180">
    <property type="entry name" value="parB_part"/>
    <property type="match status" value="1"/>
</dbReference>
<evidence type="ECO:0000313" key="5">
    <source>
        <dbReference type="Proteomes" id="UP001607151"/>
    </source>
</evidence>
<dbReference type="EMBL" id="JBIHSN010000004">
    <property type="protein sequence ID" value="MFH0267286.1"/>
    <property type="molecule type" value="Genomic_DNA"/>
</dbReference>
<dbReference type="Pfam" id="PF08775">
    <property type="entry name" value="ParB"/>
    <property type="match status" value="1"/>
</dbReference>